<comment type="caution">
    <text evidence="1">The sequence shown here is derived from an EMBL/GenBank/DDBJ whole genome shotgun (WGS) entry which is preliminary data.</text>
</comment>
<evidence type="ECO:0008006" key="3">
    <source>
        <dbReference type="Google" id="ProtNLM"/>
    </source>
</evidence>
<evidence type="ECO:0000313" key="1">
    <source>
        <dbReference type="EMBL" id="OAI06195.1"/>
    </source>
</evidence>
<dbReference type="InterPro" id="IPR017642">
    <property type="entry name" value="DNA_S_mod_DndB"/>
</dbReference>
<dbReference type="EMBL" id="LUUG01000060">
    <property type="protein sequence ID" value="OAI06195.1"/>
    <property type="molecule type" value="Genomic_DNA"/>
</dbReference>
<dbReference type="CDD" id="cd16414">
    <property type="entry name" value="dndB_like"/>
    <property type="match status" value="1"/>
</dbReference>
<organism evidence="1 2">
    <name type="scientific">Methylomonas methanica</name>
    <dbReference type="NCBI Taxonomy" id="421"/>
    <lineage>
        <taxon>Bacteria</taxon>
        <taxon>Pseudomonadati</taxon>
        <taxon>Pseudomonadota</taxon>
        <taxon>Gammaproteobacteria</taxon>
        <taxon>Methylococcales</taxon>
        <taxon>Methylococcaceae</taxon>
        <taxon>Methylomonas</taxon>
    </lineage>
</organism>
<sequence>MKTNKMNNFYPALRGVMGSWIYYPILMNPEDIVNNVQSSKEIRESKSLDDYLQRELTSNVKKIFNYISTCDDRFFNSIILGVFENTPEWFSLNMKGIDEFDDSTRDYLEDSMGILKLTGKERLFAIDGQHRVEAIKRYYASNQYYNDQISVILVLHVDNDPGKRRTRKLFSDINKKAQAVSPGELAIIDEEDIENIVARRFFSNYNRIPSNSISLSKTAPITKKHNNYFTNLLTIVSISKAIKKTKTKGFSYNEDTLYEHLTDFFDIIINSIPSIEKSLGNENITEKLRFQDNMAYMRPIGLEILAICYKRSLNSNKLSDFEAFLKTEDLSLKSEYFNGMIYQKGKIFTKNKTDSVNSILDKLNIKKE</sequence>
<protein>
    <recommendedName>
        <fullName evidence="3">DGQHR domain-containing protein</fullName>
    </recommendedName>
</protein>
<reference evidence="1 2" key="1">
    <citation type="submission" date="2016-03" db="EMBL/GenBank/DDBJ databases">
        <authorList>
            <person name="Ploux O."/>
        </authorList>
    </citation>
    <scope>NUCLEOTIDE SEQUENCE [LARGE SCALE GENOMIC DNA]</scope>
    <source>
        <strain evidence="1 2">R-45363</strain>
    </source>
</reference>
<proteinExistence type="predicted"/>
<dbReference type="InterPro" id="IPR017601">
    <property type="entry name" value="DGQHR-contain_dom"/>
</dbReference>
<dbReference type="Pfam" id="PF14072">
    <property type="entry name" value="DndB"/>
    <property type="match status" value="1"/>
</dbReference>
<gene>
    <name evidence="1" type="ORF">A1332_01430</name>
</gene>
<name>A0A177MLC9_METMH</name>
<accession>A0A177MLC9</accession>
<dbReference type="AlphaFoldDB" id="A0A177MLC9"/>
<dbReference type="Proteomes" id="UP000078090">
    <property type="component" value="Unassembled WGS sequence"/>
</dbReference>
<dbReference type="NCBIfam" id="TIGR03187">
    <property type="entry name" value="DGQHR"/>
    <property type="match status" value="1"/>
</dbReference>
<evidence type="ECO:0000313" key="2">
    <source>
        <dbReference type="Proteomes" id="UP000078090"/>
    </source>
</evidence>
<dbReference type="RefSeq" id="WP_064008154.1">
    <property type="nucleotide sequence ID" value="NZ_LUUG01000060.1"/>
</dbReference>